<evidence type="ECO:0000256" key="1">
    <source>
        <dbReference type="SAM" id="MobiDB-lite"/>
    </source>
</evidence>
<dbReference type="WBParaSite" id="PDA_v2.g11539.t1">
    <property type="protein sequence ID" value="PDA_v2.g11539.t1"/>
    <property type="gene ID" value="PDA_v2.g11539"/>
</dbReference>
<name>A0A914P8K0_9BILA</name>
<feature type="compositionally biased region" description="Low complexity" evidence="1">
    <location>
        <begin position="15"/>
        <end position="28"/>
    </location>
</feature>
<keyword evidence="2" id="KW-1185">Reference proteome</keyword>
<feature type="compositionally biased region" description="Polar residues" evidence="1">
    <location>
        <begin position="97"/>
        <end position="112"/>
    </location>
</feature>
<feature type="compositionally biased region" description="Polar residues" evidence="1">
    <location>
        <begin position="29"/>
        <end position="50"/>
    </location>
</feature>
<accession>A0A914P8K0</accession>
<dbReference type="Proteomes" id="UP000887578">
    <property type="component" value="Unplaced"/>
</dbReference>
<protein>
    <submittedName>
        <fullName evidence="3">Uncharacterized protein</fullName>
    </submittedName>
</protein>
<evidence type="ECO:0000313" key="3">
    <source>
        <dbReference type="WBParaSite" id="PDA_v2.g11539.t1"/>
    </source>
</evidence>
<feature type="region of interest" description="Disordered" evidence="1">
    <location>
        <begin position="97"/>
        <end position="137"/>
    </location>
</feature>
<sequence>MHGVNNASPANDMEPNSVGSSGNSVFSPRTLTELSQQMPVSSEPQRLSQNNMVHVNPNDLLSIKPVNVNEAVARATSAAASNFMSNDWPQNLLNVYSSSTSPMGNVQISGSRSNGGSGMPENDDSNRKRQVRLLKNR</sequence>
<organism evidence="2 3">
    <name type="scientific">Panagrolaimus davidi</name>
    <dbReference type="NCBI Taxonomy" id="227884"/>
    <lineage>
        <taxon>Eukaryota</taxon>
        <taxon>Metazoa</taxon>
        <taxon>Ecdysozoa</taxon>
        <taxon>Nematoda</taxon>
        <taxon>Chromadorea</taxon>
        <taxon>Rhabditida</taxon>
        <taxon>Tylenchina</taxon>
        <taxon>Panagrolaimomorpha</taxon>
        <taxon>Panagrolaimoidea</taxon>
        <taxon>Panagrolaimidae</taxon>
        <taxon>Panagrolaimus</taxon>
    </lineage>
</organism>
<proteinExistence type="predicted"/>
<dbReference type="AlphaFoldDB" id="A0A914P8K0"/>
<feature type="region of interest" description="Disordered" evidence="1">
    <location>
        <begin position="1"/>
        <end position="50"/>
    </location>
</feature>
<feature type="compositionally biased region" description="Basic residues" evidence="1">
    <location>
        <begin position="128"/>
        <end position="137"/>
    </location>
</feature>
<evidence type="ECO:0000313" key="2">
    <source>
        <dbReference type="Proteomes" id="UP000887578"/>
    </source>
</evidence>
<reference evidence="3" key="1">
    <citation type="submission" date="2022-11" db="UniProtKB">
        <authorList>
            <consortium name="WormBaseParasite"/>
        </authorList>
    </citation>
    <scope>IDENTIFICATION</scope>
</reference>